<evidence type="ECO:0008006" key="4">
    <source>
        <dbReference type="Google" id="ProtNLM"/>
    </source>
</evidence>
<organism evidence="2 3">
    <name type="scientific">Corynebacterium maris DSM 45190</name>
    <dbReference type="NCBI Taxonomy" id="1224163"/>
    <lineage>
        <taxon>Bacteria</taxon>
        <taxon>Bacillati</taxon>
        <taxon>Actinomycetota</taxon>
        <taxon>Actinomycetes</taxon>
        <taxon>Mycobacteriales</taxon>
        <taxon>Corynebacteriaceae</taxon>
        <taxon>Corynebacterium</taxon>
    </lineage>
</organism>
<dbReference type="AlphaFoldDB" id="S5TJX4"/>
<protein>
    <recommendedName>
        <fullName evidence="4">SdpI family protein</fullName>
    </recommendedName>
</protein>
<dbReference type="KEGG" id="cmd:B841_07650"/>
<dbReference type="Proteomes" id="UP000015388">
    <property type="component" value="Chromosome"/>
</dbReference>
<keyword evidence="1" id="KW-0472">Membrane</keyword>
<dbReference type="Pfam" id="PF13630">
    <property type="entry name" value="SdpI"/>
    <property type="match status" value="1"/>
</dbReference>
<keyword evidence="1" id="KW-1133">Transmembrane helix</keyword>
<evidence type="ECO:0000256" key="1">
    <source>
        <dbReference type="SAM" id="Phobius"/>
    </source>
</evidence>
<name>S5TJX4_9CORY</name>
<gene>
    <name evidence="2" type="ORF">B841_07650</name>
</gene>
<reference evidence="2 3" key="1">
    <citation type="submission" date="2012-11" db="EMBL/GenBank/DDBJ databases">
        <title>The complete genome sequence of Corynebacterium maris Coryn-1 (=DSM 45190).</title>
        <authorList>
            <person name="Schaffert L."/>
            <person name="Albersmeier A."/>
            <person name="Kalinowski J."/>
            <person name="Ruckert C."/>
        </authorList>
    </citation>
    <scope>NUCLEOTIDE SEQUENCE [LARGE SCALE GENOMIC DNA]</scope>
    <source>
        <strain evidence="3">Coryn-1</strain>
    </source>
</reference>
<dbReference type="HOGENOM" id="CLU_2259033_0_0_11"/>
<dbReference type="RefSeq" id="WP_020934936.1">
    <property type="nucleotide sequence ID" value="NC_021915.1"/>
</dbReference>
<feature type="transmembrane region" description="Helical" evidence="1">
    <location>
        <begin position="6"/>
        <end position="26"/>
    </location>
</feature>
<evidence type="ECO:0000313" key="2">
    <source>
        <dbReference type="EMBL" id="AGS35003.1"/>
    </source>
</evidence>
<sequence>MDPYHLISGGTLILAGVFIAWMAYAARNGSLQPNSWIGIRTPELMASEEKWRAGHKAASATLFVSAAGTIVTGVISLFVSFDAVAIVCDGRNCLAAGVFVPGC</sequence>
<dbReference type="eggNOG" id="ENOG5031JE7">
    <property type="taxonomic scope" value="Bacteria"/>
</dbReference>
<evidence type="ECO:0000313" key="3">
    <source>
        <dbReference type="Proteomes" id="UP000015388"/>
    </source>
</evidence>
<dbReference type="EMBL" id="CP003924">
    <property type="protein sequence ID" value="AGS35003.1"/>
    <property type="molecule type" value="Genomic_DNA"/>
</dbReference>
<keyword evidence="1" id="KW-0812">Transmembrane</keyword>
<keyword evidence="3" id="KW-1185">Reference proteome</keyword>
<proteinExistence type="predicted"/>
<accession>S5TJX4</accession>
<dbReference type="InterPro" id="IPR025962">
    <property type="entry name" value="SdpI/YhfL"/>
</dbReference>
<feature type="transmembrane region" description="Helical" evidence="1">
    <location>
        <begin position="60"/>
        <end position="81"/>
    </location>
</feature>